<evidence type="ECO:0000313" key="2">
    <source>
        <dbReference type="Proteomes" id="UP000244898"/>
    </source>
</evidence>
<dbReference type="OrthoDB" id="9801450at2"/>
<evidence type="ECO:0000313" key="1">
    <source>
        <dbReference type="EMBL" id="SPJ29401.1"/>
    </source>
</evidence>
<reference evidence="2" key="1">
    <citation type="submission" date="2018-03" db="EMBL/GenBank/DDBJ databases">
        <authorList>
            <person name="Rodrigo-Torres L."/>
            <person name="Arahal R. D."/>
            <person name="Lucena T."/>
        </authorList>
    </citation>
    <scope>NUCLEOTIDE SEQUENCE [LARGE SCALE GENOMIC DNA]</scope>
    <source>
        <strain evidence="2">CECT 7615</strain>
    </source>
</reference>
<dbReference type="InterPro" id="IPR008878">
    <property type="entry name" value="Transposase_IS66_Orf2"/>
</dbReference>
<dbReference type="RefSeq" id="WP_108788751.1">
    <property type="nucleotide sequence ID" value="NZ_ONZG01000007.1"/>
</dbReference>
<dbReference type="AlphaFoldDB" id="A0A2R8CAE3"/>
<name>A0A2R8CAE3_9RHOB</name>
<keyword evidence="2" id="KW-1185">Reference proteome</keyword>
<dbReference type="Pfam" id="PF05717">
    <property type="entry name" value="TnpB_IS66"/>
    <property type="match status" value="1"/>
</dbReference>
<protein>
    <recommendedName>
        <fullName evidence="3">Transposase</fullName>
    </recommendedName>
</protein>
<sequence>MITPTHKVRIFVASDPVDFRKGHDGLAALVQSHLRQKPFDGSVYVFRAKRADRLKLIYWDGSGLVMAYKRLEDNSFKWPAIKNGVMRLEAAQFEALFAGLDWRRVQPLEVAEPAAAE</sequence>
<accession>A0A2R8CAE3</accession>
<proteinExistence type="predicted"/>
<dbReference type="Proteomes" id="UP000244898">
    <property type="component" value="Unassembled WGS sequence"/>
</dbReference>
<dbReference type="NCBIfam" id="NF033819">
    <property type="entry name" value="IS66_TnpB"/>
    <property type="match status" value="1"/>
</dbReference>
<dbReference type="EMBL" id="ONZG01000007">
    <property type="protein sequence ID" value="SPJ29401.1"/>
    <property type="molecule type" value="Genomic_DNA"/>
</dbReference>
<dbReference type="PANTHER" id="PTHR36455">
    <property type="match status" value="1"/>
</dbReference>
<organism evidence="1 2">
    <name type="scientific">Falsiruegeria mediterranea M17</name>
    <dbReference type="NCBI Taxonomy" id="1200281"/>
    <lineage>
        <taxon>Bacteria</taxon>
        <taxon>Pseudomonadati</taxon>
        <taxon>Pseudomonadota</taxon>
        <taxon>Alphaproteobacteria</taxon>
        <taxon>Rhodobacterales</taxon>
        <taxon>Roseobacteraceae</taxon>
        <taxon>Falsiruegeria</taxon>
    </lineage>
</organism>
<gene>
    <name evidence="1" type="ORF">TRM7615_02919</name>
</gene>
<dbReference type="PANTHER" id="PTHR36455:SF1">
    <property type="entry name" value="BLR8292 PROTEIN"/>
    <property type="match status" value="1"/>
</dbReference>
<evidence type="ECO:0008006" key="3">
    <source>
        <dbReference type="Google" id="ProtNLM"/>
    </source>
</evidence>